<evidence type="ECO:0000313" key="10">
    <source>
        <dbReference type="EMBL" id="GMH70353.1"/>
    </source>
</evidence>
<dbReference type="GO" id="GO:0005739">
    <property type="term" value="C:mitochondrion"/>
    <property type="evidence" value="ECO:0007669"/>
    <property type="project" value="TreeGrafter"/>
</dbReference>
<dbReference type="CDD" id="cd13957">
    <property type="entry name" value="PT_UbiA_Cox10"/>
    <property type="match status" value="1"/>
</dbReference>
<dbReference type="PANTHER" id="PTHR43448">
    <property type="entry name" value="PROTOHEME IX FARNESYLTRANSFERASE, MITOCHONDRIAL"/>
    <property type="match status" value="1"/>
</dbReference>
<reference evidence="11" key="1">
    <citation type="journal article" date="2023" name="Commun. Biol.">
        <title>Genome analysis of Parmales, the sister group of diatoms, reveals the evolutionary specialization of diatoms from phago-mixotrophs to photoautotrophs.</title>
        <authorList>
            <person name="Ban H."/>
            <person name="Sato S."/>
            <person name="Yoshikawa S."/>
            <person name="Yamada K."/>
            <person name="Nakamura Y."/>
            <person name="Ichinomiya M."/>
            <person name="Sato N."/>
            <person name="Blanc-Mathieu R."/>
            <person name="Endo H."/>
            <person name="Kuwata A."/>
            <person name="Ogata H."/>
        </authorList>
    </citation>
    <scope>NUCLEOTIDE SEQUENCE [LARGE SCALE GENOMIC DNA]</scope>
    <source>
        <strain evidence="11">NIES 3701</strain>
    </source>
</reference>
<evidence type="ECO:0000256" key="9">
    <source>
        <dbReference type="SAM" id="Phobius"/>
    </source>
</evidence>
<feature type="region of interest" description="Disordered" evidence="8">
    <location>
        <begin position="1"/>
        <end position="65"/>
    </location>
</feature>
<dbReference type="GO" id="GO:0006784">
    <property type="term" value="P:heme A biosynthetic process"/>
    <property type="evidence" value="ECO:0007669"/>
    <property type="project" value="TreeGrafter"/>
</dbReference>
<dbReference type="InterPro" id="IPR044878">
    <property type="entry name" value="UbiA_sf"/>
</dbReference>
<protein>
    <recommendedName>
        <fullName evidence="7">Heme O synthase</fullName>
    </recommendedName>
</protein>
<keyword evidence="4 9" id="KW-1133">Transmembrane helix</keyword>
<evidence type="ECO:0000313" key="11">
    <source>
        <dbReference type="Proteomes" id="UP001165085"/>
    </source>
</evidence>
<keyword evidence="11" id="KW-1185">Reference proteome</keyword>
<feature type="transmembrane region" description="Helical" evidence="9">
    <location>
        <begin position="226"/>
        <end position="245"/>
    </location>
</feature>
<dbReference type="HAMAP" id="MF_00154">
    <property type="entry name" value="CyoE_CtaB"/>
    <property type="match status" value="1"/>
</dbReference>
<evidence type="ECO:0000256" key="1">
    <source>
        <dbReference type="ARBA" id="ARBA00004141"/>
    </source>
</evidence>
<keyword evidence="6 9" id="KW-0472">Membrane</keyword>
<evidence type="ECO:0000256" key="6">
    <source>
        <dbReference type="ARBA" id="ARBA00023136"/>
    </source>
</evidence>
<evidence type="ECO:0000256" key="7">
    <source>
        <dbReference type="ARBA" id="ARBA00030253"/>
    </source>
</evidence>
<accession>A0A9W7E9F4</accession>
<dbReference type="EMBL" id="BRXY01000139">
    <property type="protein sequence ID" value="GMH70353.1"/>
    <property type="molecule type" value="Genomic_DNA"/>
</dbReference>
<dbReference type="AlphaFoldDB" id="A0A9W7E9F4"/>
<dbReference type="Gene3D" id="1.10.357.140">
    <property type="entry name" value="UbiA prenyltransferase"/>
    <property type="match status" value="1"/>
</dbReference>
<feature type="compositionally biased region" description="Low complexity" evidence="8">
    <location>
        <begin position="43"/>
        <end position="56"/>
    </location>
</feature>
<evidence type="ECO:0000256" key="5">
    <source>
        <dbReference type="ARBA" id="ARBA00023133"/>
    </source>
</evidence>
<dbReference type="OrthoDB" id="5211at2759"/>
<dbReference type="GO" id="GO:0016020">
    <property type="term" value="C:membrane"/>
    <property type="evidence" value="ECO:0007669"/>
    <property type="project" value="UniProtKB-SubCell"/>
</dbReference>
<evidence type="ECO:0000256" key="3">
    <source>
        <dbReference type="ARBA" id="ARBA00022692"/>
    </source>
</evidence>
<name>A0A9W7E9F4_9STRA</name>
<feature type="transmembrane region" description="Helical" evidence="9">
    <location>
        <begin position="170"/>
        <end position="188"/>
    </location>
</feature>
<feature type="compositionally biased region" description="Low complexity" evidence="8">
    <location>
        <begin position="1"/>
        <end position="15"/>
    </location>
</feature>
<dbReference type="InterPro" id="IPR000537">
    <property type="entry name" value="UbiA_prenyltransferase"/>
</dbReference>
<dbReference type="Pfam" id="PF01040">
    <property type="entry name" value="UbiA"/>
    <property type="match status" value="1"/>
</dbReference>
<evidence type="ECO:0000256" key="8">
    <source>
        <dbReference type="SAM" id="MobiDB-lite"/>
    </source>
</evidence>
<dbReference type="NCBIfam" id="TIGR01473">
    <property type="entry name" value="cyoE_ctaB"/>
    <property type="match status" value="1"/>
</dbReference>
<evidence type="ECO:0000256" key="2">
    <source>
        <dbReference type="ARBA" id="ARBA00022679"/>
    </source>
</evidence>
<evidence type="ECO:0000256" key="4">
    <source>
        <dbReference type="ARBA" id="ARBA00022989"/>
    </source>
</evidence>
<feature type="transmembrane region" description="Helical" evidence="9">
    <location>
        <begin position="277"/>
        <end position="303"/>
    </location>
</feature>
<feature type="transmembrane region" description="Helical" evidence="9">
    <location>
        <begin position="195"/>
        <end position="214"/>
    </location>
</feature>
<sequence length="396" mass="42664">MTRLLRLSVSLQQRSRPPPNPLTLQPRSHLPPNPLLTCSRPFSSSSSSSSSSSPSSSPSPPSKPKIYAELSKARLSSLVVLTTSCGFLSAGLPLTLSLPTMLGASFGTALCASSASTWNQVLEVDRDKKMKRTRLRPLPSGDVSVQEASALAITTGTLGGLTLYAFTDPLTTALGLGNIALYAPIYTLTKPRSEINTWVGAIVGAVPPVMGWTAAGGSLLDPECVFLASSLFLWQFPHFFALSWMHRVDYARGGFQMVPCNDPTGDRTASLITRYSVYLAALPIASTMAGITSSMFAVEGLALNGYLLYRAKKFDDDRSNGNARSVFLTSLWYLPCLLGLFIFHSKNWNSDTSQKEISEKVVALREKGKALCVHEVLDKKDLCPVPHSSPSASKVE</sequence>
<feature type="transmembrane region" description="Helical" evidence="9">
    <location>
        <begin position="323"/>
        <end position="343"/>
    </location>
</feature>
<comment type="caution">
    <text evidence="10">The sequence shown here is derived from an EMBL/GenBank/DDBJ whole genome shotgun (WGS) entry which is preliminary data.</text>
</comment>
<feature type="transmembrane region" description="Helical" evidence="9">
    <location>
        <begin position="75"/>
        <end position="96"/>
    </location>
</feature>
<gene>
    <name evidence="10" type="ORF">TrST_g4881</name>
</gene>
<dbReference type="PANTHER" id="PTHR43448:SF2">
    <property type="entry name" value="PROTOHEME IX FARNESYLTRANSFERASE, MITOCHONDRIAL"/>
    <property type="match status" value="1"/>
</dbReference>
<keyword evidence="3 9" id="KW-0812">Transmembrane</keyword>
<dbReference type="InterPro" id="IPR006369">
    <property type="entry name" value="Protohaem_IX_farnesylTrfase"/>
</dbReference>
<keyword evidence="2" id="KW-0808">Transferase</keyword>
<keyword evidence="5" id="KW-0350">Heme biosynthesis</keyword>
<organism evidence="10 11">
    <name type="scientific">Triparma strigata</name>
    <dbReference type="NCBI Taxonomy" id="1606541"/>
    <lineage>
        <taxon>Eukaryota</taxon>
        <taxon>Sar</taxon>
        <taxon>Stramenopiles</taxon>
        <taxon>Ochrophyta</taxon>
        <taxon>Bolidophyceae</taxon>
        <taxon>Parmales</taxon>
        <taxon>Triparmaceae</taxon>
        <taxon>Triparma</taxon>
    </lineage>
</organism>
<dbReference type="GO" id="GO:0008495">
    <property type="term" value="F:protoheme IX farnesyltransferase activity"/>
    <property type="evidence" value="ECO:0007669"/>
    <property type="project" value="InterPro"/>
</dbReference>
<dbReference type="Proteomes" id="UP001165085">
    <property type="component" value="Unassembled WGS sequence"/>
</dbReference>
<comment type="subcellular location">
    <subcellularLocation>
        <location evidence="1">Membrane</location>
        <topology evidence="1">Multi-pass membrane protein</topology>
    </subcellularLocation>
</comment>
<dbReference type="FunFam" id="1.10.357.140:FF:000006">
    <property type="entry name" value="Protoheme IX farnesyltransferase, mitochondrial"/>
    <property type="match status" value="1"/>
</dbReference>
<proteinExistence type="inferred from homology"/>